<dbReference type="Pfam" id="PF00583">
    <property type="entry name" value="Acetyltransf_1"/>
    <property type="match status" value="1"/>
</dbReference>
<dbReference type="GO" id="GO:0016746">
    <property type="term" value="F:acyltransferase activity"/>
    <property type="evidence" value="ECO:0007669"/>
    <property type="project" value="UniProtKB-KW"/>
</dbReference>
<reference evidence="5" key="1">
    <citation type="journal article" date="2019" name="Int. J. Syst. Evol. Microbiol.">
        <title>The Global Catalogue of Microorganisms (GCM) 10K type strain sequencing project: providing services to taxonomists for standard genome sequencing and annotation.</title>
        <authorList>
            <consortium name="The Broad Institute Genomics Platform"/>
            <consortium name="The Broad Institute Genome Sequencing Center for Infectious Disease"/>
            <person name="Wu L."/>
            <person name="Ma J."/>
        </authorList>
    </citation>
    <scope>NUCLEOTIDE SEQUENCE [LARGE SCALE GENOMIC DNA]</scope>
    <source>
        <strain evidence="5">DFY41</strain>
    </source>
</reference>
<dbReference type="EC" id="2.3.1.-" evidence="4"/>
<dbReference type="SUPFAM" id="SSF55729">
    <property type="entry name" value="Acyl-CoA N-acyltransferases (Nat)"/>
    <property type="match status" value="2"/>
</dbReference>
<dbReference type="InterPro" id="IPR050832">
    <property type="entry name" value="Bact_Acetyltransf"/>
</dbReference>
<evidence type="ECO:0000256" key="1">
    <source>
        <dbReference type="ARBA" id="ARBA00022679"/>
    </source>
</evidence>
<dbReference type="InterPro" id="IPR000182">
    <property type="entry name" value="GNAT_dom"/>
</dbReference>
<evidence type="ECO:0000313" key="5">
    <source>
        <dbReference type="Proteomes" id="UP001596087"/>
    </source>
</evidence>
<gene>
    <name evidence="4" type="ORF">ACFPGP_04555</name>
</gene>
<keyword evidence="5" id="KW-1185">Reference proteome</keyword>
<keyword evidence="1 4" id="KW-0808">Transferase</keyword>
<dbReference type="CDD" id="cd04301">
    <property type="entry name" value="NAT_SF"/>
    <property type="match status" value="1"/>
</dbReference>
<protein>
    <submittedName>
        <fullName evidence="4">GNAT family N-acetyltransferase</fullName>
        <ecNumber evidence="4">2.3.1.-</ecNumber>
    </submittedName>
</protein>
<evidence type="ECO:0000259" key="3">
    <source>
        <dbReference type="PROSITE" id="PS51186"/>
    </source>
</evidence>
<feature type="domain" description="N-acetyltransferase" evidence="3">
    <location>
        <begin position="10"/>
        <end position="158"/>
    </location>
</feature>
<keyword evidence="2 4" id="KW-0012">Acyltransferase</keyword>
<dbReference type="Gene3D" id="3.40.630.30">
    <property type="match status" value="1"/>
</dbReference>
<dbReference type="PROSITE" id="PS51186">
    <property type="entry name" value="GNAT"/>
    <property type="match status" value="1"/>
</dbReference>
<name>A0ABW0BF92_9ACTN</name>
<comment type="caution">
    <text evidence="4">The sequence shown here is derived from an EMBL/GenBank/DDBJ whole genome shotgun (WGS) entry which is preliminary data.</text>
</comment>
<dbReference type="Proteomes" id="UP001596087">
    <property type="component" value="Unassembled WGS sequence"/>
</dbReference>
<organism evidence="4 5">
    <name type="scientific">Nocardioides taihuensis</name>
    <dbReference type="NCBI Taxonomy" id="1835606"/>
    <lineage>
        <taxon>Bacteria</taxon>
        <taxon>Bacillati</taxon>
        <taxon>Actinomycetota</taxon>
        <taxon>Actinomycetes</taxon>
        <taxon>Propionibacteriales</taxon>
        <taxon>Nocardioidaceae</taxon>
        <taxon>Nocardioides</taxon>
    </lineage>
</organism>
<dbReference type="RefSeq" id="WP_378587465.1">
    <property type="nucleotide sequence ID" value="NZ_JBHSKD010000004.1"/>
</dbReference>
<dbReference type="EMBL" id="JBHSKD010000004">
    <property type="protein sequence ID" value="MFC5175930.1"/>
    <property type="molecule type" value="Genomic_DNA"/>
</dbReference>
<sequence>MPTPVRATTRVVDPSDEGLLRAWWEVGRAATADRPLDSWPVWEVSRVALPQARTDLRLDLLVAEVDGEVVGAAMLVLFRMDNTHLGEVDVWVHPDHRRRGTGSALLAACEDRARADGRDTLISSVYAPMEADSLGSGFAARHGYVLASGELVKALDLPASAPGWGPLDDEVAAVIDGYRVEVWEDRTPDVRVDDFCALLDRLLGEIPLGELDLRPARWDEARLREGEERAAAAGRLQVVAAAVAPDGHLCGFTDLRLHRPDPRHASVGATMVLPEHRGHRLGLAVKLASHRRLLELEPGCHWVETSNAGMNAPMNAVNQKLGYRSVERCLDVQKRI</sequence>
<evidence type="ECO:0000313" key="4">
    <source>
        <dbReference type="EMBL" id="MFC5175930.1"/>
    </source>
</evidence>
<proteinExistence type="predicted"/>
<dbReference type="InterPro" id="IPR016181">
    <property type="entry name" value="Acyl_CoA_acyltransferase"/>
</dbReference>
<dbReference type="PANTHER" id="PTHR43877">
    <property type="entry name" value="AMINOALKYLPHOSPHONATE N-ACETYLTRANSFERASE-RELATED-RELATED"/>
    <property type="match status" value="1"/>
</dbReference>
<dbReference type="PANTHER" id="PTHR43877:SF1">
    <property type="entry name" value="ACETYLTRANSFERASE"/>
    <property type="match status" value="1"/>
</dbReference>
<evidence type="ECO:0000256" key="2">
    <source>
        <dbReference type="ARBA" id="ARBA00023315"/>
    </source>
</evidence>
<accession>A0ABW0BF92</accession>